<dbReference type="SUPFAM" id="SSF51726">
    <property type="entry name" value="UROD/MetE-like"/>
    <property type="match status" value="1"/>
</dbReference>
<proteinExistence type="predicted"/>
<dbReference type="Pfam" id="PF01717">
    <property type="entry name" value="Meth_synt_2"/>
    <property type="match status" value="1"/>
</dbReference>
<dbReference type="Proteomes" id="UP000051439">
    <property type="component" value="Unassembled WGS sequence"/>
</dbReference>
<evidence type="ECO:0000313" key="2">
    <source>
        <dbReference type="EMBL" id="KRL20308.1"/>
    </source>
</evidence>
<reference evidence="2 3" key="1">
    <citation type="journal article" date="2015" name="Genome Announc.">
        <title>Expanding the biotechnology potential of lactobacilli through comparative genomics of 213 strains and associated genera.</title>
        <authorList>
            <person name="Sun Z."/>
            <person name="Harris H.M."/>
            <person name="McCann A."/>
            <person name="Guo C."/>
            <person name="Argimon S."/>
            <person name="Zhang W."/>
            <person name="Yang X."/>
            <person name="Jeffery I.B."/>
            <person name="Cooney J.C."/>
            <person name="Kagawa T.F."/>
            <person name="Liu W."/>
            <person name="Song Y."/>
            <person name="Salvetti E."/>
            <person name="Wrobel A."/>
            <person name="Rasinkangas P."/>
            <person name="Parkhill J."/>
            <person name="Rea M.C."/>
            <person name="O'Sullivan O."/>
            <person name="Ritari J."/>
            <person name="Douillard F.P."/>
            <person name="Paul Ross R."/>
            <person name="Yang R."/>
            <person name="Briner A.E."/>
            <person name="Felis G.E."/>
            <person name="de Vos W.M."/>
            <person name="Barrangou R."/>
            <person name="Klaenhammer T.R."/>
            <person name="Caufield P.W."/>
            <person name="Cui Y."/>
            <person name="Zhang H."/>
            <person name="O'Toole P.W."/>
        </authorList>
    </citation>
    <scope>NUCLEOTIDE SEQUENCE [LARGE SCALE GENOMIC DNA]</scope>
    <source>
        <strain evidence="2 3">DSM 19906</strain>
    </source>
</reference>
<dbReference type="CDD" id="cd03311">
    <property type="entry name" value="CIMS_C_terminal_like"/>
    <property type="match status" value="1"/>
</dbReference>
<dbReference type="NCBIfam" id="NF005085">
    <property type="entry name" value="PRK06520.1"/>
    <property type="match status" value="1"/>
</dbReference>
<dbReference type="EMBL" id="AZEB01000030">
    <property type="protein sequence ID" value="KRL20308.1"/>
    <property type="molecule type" value="Genomic_DNA"/>
</dbReference>
<evidence type="ECO:0000259" key="1">
    <source>
        <dbReference type="Pfam" id="PF01717"/>
    </source>
</evidence>
<evidence type="ECO:0000313" key="3">
    <source>
        <dbReference type="Proteomes" id="UP000051439"/>
    </source>
</evidence>
<accession>A0A0R1NPU8</accession>
<organism evidence="2 3">
    <name type="scientific">Lentilactobacillus kisonensis DSM 19906 = JCM 15041</name>
    <dbReference type="NCBI Taxonomy" id="1423766"/>
    <lineage>
        <taxon>Bacteria</taxon>
        <taxon>Bacillati</taxon>
        <taxon>Bacillota</taxon>
        <taxon>Bacilli</taxon>
        <taxon>Lactobacillales</taxon>
        <taxon>Lactobacillaceae</taxon>
        <taxon>Lentilactobacillus</taxon>
    </lineage>
</organism>
<dbReference type="Gene3D" id="3.20.20.210">
    <property type="match status" value="1"/>
</dbReference>
<dbReference type="GO" id="GO:0003871">
    <property type="term" value="F:5-methyltetrahydropteroyltriglutamate-homocysteine S-methyltransferase activity"/>
    <property type="evidence" value="ECO:0007669"/>
    <property type="project" value="InterPro"/>
</dbReference>
<protein>
    <submittedName>
        <fullName evidence="2">Methionine synthase, vitamin-B12 independent</fullName>
    </submittedName>
</protein>
<dbReference type="AlphaFoldDB" id="A0A0R1NPU8"/>
<dbReference type="GO" id="GO:0009086">
    <property type="term" value="P:methionine biosynthetic process"/>
    <property type="evidence" value="ECO:0007669"/>
    <property type="project" value="InterPro"/>
</dbReference>
<dbReference type="PANTHER" id="PTHR43844">
    <property type="entry name" value="METHIONINE SYNTHASE"/>
    <property type="match status" value="1"/>
</dbReference>
<name>A0A0R1NPU8_9LACO</name>
<sequence length="376" mass="42791">MVKMTVAIKTKFPNRYDEVGSLLRPARLKQARADYAAHKISADDLKNVENEEIERIVKKQVELDLKDVTDGEFRRSWWHLDFFSALKGVQYFIPEHGFIFHGEETRKGGVKFTGKIGYNPEHPFFEGFKFLNSIVPDGVTAKQTIPSPDVFFPNEDAEVYDDYYQGDFDAFLADEIEAYKQTVQHFYDLGCRYLQIDDTSWGMWASFSDKTLKPELKPLAEAAVKAINAIADSKPDDLTLTMHVCKGNYDSTWAGAGAYDPVADYLAQLHIDGYFLEYDDERSGGFEPLKKIADNGRDQRVVIGLVTTKKPELEAETLLKDRIKKASEFIPLNNLCLSPQCGFASTEEGNHLTEEDQWDKLRLVVKVAKDVWQDAK</sequence>
<dbReference type="PANTHER" id="PTHR43844:SF1">
    <property type="entry name" value="METHIONINE SYNTHASE"/>
    <property type="match status" value="1"/>
</dbReference>
<dbReference type="PATRIC" id="fig|1423766.4.peg.1777"/>
<comment type="caution">
    <text evidence="2">The sequence shown here is derived from an EMBL/GenBank/DDBJ whole genome shotgun (WGS) entry which is preliminary data.</text>
</comment>
<keyword evidence="3" id="KW-1185">Reference proteome</keyword>
<dbReference type="InterPro" id="IPR038071">
    <property type="entry name" value="UROD/MetE-like_sf"/>
</dbReference>
<feature type="domain" description="Cobalamin-independent methionine synthase MetE C-terminal/archaeal" evidence="1">
    <location>
        <begin position="172"/>
        <end position="369"/>
    </location>
</feature>
<gene>
    <name evidence="2" type="ORF">FC98_GL001717</name>
</gene>
<dbReference type="GO" id="GO:0008270">
    <property type="term" value="F:zinc ion binding"/>
    <property type="evidence" value="ECO:0007669"/>
    <property type="project" value="InterPro"/>
</dbReference>
<dbReference type="InterPro" id="IPR002629">
    <property type="entry name" value="Met_Synth_C/arc"/>
</dbReference>